<evidence type="ECO:0000256" key="1">
    <source>
        <dbReference type="SAM" id="MobiDB-lite"/>
    </source>
</evidence>
<evidence type="ECO:0000313" key="2">
    <source>
        <dbReference type="EMBL" id="RPB22134.1"/>
    </source>
</evidence>
<gene>
    <name evidence="2" type="ORF">L211DRAFT_850899</name>
</gene>
<organism evidence="2 3">
    <name type="scientific">Terfezia boudieri ATCC MYA-4762</name>
    <dbReference type="NCBI Taxonomy" id="1051890"/>
    <lineage>
        <taxon>Eukaryota</taxon>
        <taxon>Fungi</taxon>
        <taxon>Dikarya</taxon>
        <taxon>Ascomycota</taxon>
        <taxon>Pezizomycotina</taxon>
        <taxon>Pezizomycetes</taxon>
        <taxon>Pezizales</taxon>
        <taxon>Pezizaceae</taxon>
        <taxon>Terfezia</taxon>
    </lineage>
</organism>
<feature type="region of interest" description="Disordered" evidence="1">
    <location>
        <begin position="1"/>
        <end position="24"/>
    </location>
</feature>
<dbReference type="Pfam" id="PF13551">
    <property type="entry name" value="HTH_29"/>
    <property type="match status" value="1"/>
</dbReference>
<dbReference type="Gene3D" id="1.10.10.10">
    <property type="entry name" value="Winged helix-like DNA-binding domain superfamily/Winged helix DNA-binding domain"/>
    <property type="match status" value="1"/>
</dbReference>
<evidence type="ECO:0008006" key="4">
    <source>
        <dbReference type="Google" id="ProtNLM"/>
    </source>
</evidence>
<keyword evidence="3" id="KW-1185">Reference proteome</keyword>
<proteinExistence type="predicted"/>
<dbReference type="SUPFAM" id="SSF46689">
    <property type="entry name" value="Homeodomain-like"/>
    <property type="match status" value="1"/>
</dbReference>
<dbReference type="InParanoid" id="A0A3N4LGW0"/>
<dbReference type="OrthoDB" id="5151590at2759"/>
<dbReference type="InterPro" id="IPR036388">
    <property type="entry name" value="WH-like_DNA-bd_sf"/>
</dbReference>
<reference evidence="2 3" key="1">
    <citation type="journal article" date="2018" name="Nat. Ecol. Evol.">
        <title>Pezizomycetes genomes reveal the molecular basis of ectomycorrhizal truffle lifestyle.</title>
        <authorList>
            <person name="Murat C."/>
            <person name="Payen T."/>
            <person name="Noel B."/>
            <person name="Kuo A."/>
            <person name="Morin E."/>
            <person name="Chen J."/>
            <person name="Kohler A."/>
            <person name="Krizsan K."/>
            <person name="Balestrini R."/>
            <person name="Da Silva C."/>
            <person name="Montanini B."/>
            <person name="Hainaut M."/>
            <person name="Levati E."/>
            <person name="Barry K.W."/>
            <person name="Belfiori B."/>
            <person name="Cichocki N."/>
            <person name="Clum A."/>
            <person name="Dockter R.B."/>
            <person name="Fauchery L."/>
            <person name="Guy J."/>
            <person name="Iotti M."/>
            <person name="Le Tacon F."/>
            <person name="Lindquist E.A."/>
            <person name="Lipzen A."/>
            <person name="Malagnac F."/>
            <person name="Mello A."/>
            <person name="Molinier V."/>
            <person name="Miyauchi S."/>
            <person name="Poulain J."/>
            <person name="Riccioni C."/>
            <person name="Rubini A."/>
            <person name="Sitrit Y."/>
            <person name="Splivallo R."/>
            <person name="Traeger S."/>
            <person name="Wang M."/>
            <person name="Zifcakova L."/>
            <person name="Wipf D."/>
            <person name="Zambonelli A."/>
            <person name="Paolocci F."/>
            <person name="Nowrousian M."/>
            <person name="Ottonello S."/>
            <person name="Baldrian P."/>
            <person name="Spatafora J.W."/>
            <person name="Henrissat B."/>
            <person name="Nagy L.G."/>
            <person name="Aury J.M."/>
            <person name="Wincker P."/>
            <person name="Grigoriev I.V."/>
            <person name="Bonfante P."/>
            <person name="Martin F.M."/>
        </authorList>
    </citation>
    <scope>NUCLEOTIDE SEQUENCE [LARGE SCALE GENOMIC DNA]</scope>
    <source>
        <strain evidence="2 3">ATCC MYA-4762</strain>
    </source>
</reference>
<dbReference type="EMBL" id="ML121554">
    <property type="protein sequence ID" value="RPB22134.1"/>
    <property type="molecule type" value="Genomic_DNA"/>
</dbReference>
<dbReference type="Proteomes" id="UP000267821">
    <property type="component" value="Unassembled WGS sequence"/>
</dbReference>
<accession>A0A3N4LGW0</accession>
<dbReference type="AlphaFoldDB" id="A0A3N4LGW0"/>
<name>A0A3N4LGW0_9PEZI</name>
<protein>
    <recommendedName>
        <fullName evidence="4">Tc3 transposase DNA binding domain-containing protein</fullName>
    </recommendedName>
</protein>
<evidence type="ECO:0000313" key="3">
    <source>
        <dbReference type="Proteomes" id="UP000267821"/>
    </source>
</evidence>
<sequence>MSESANSTPDPAVPAIELEQPPTGTAVAVAGGAAPPRAAAKPNTQRREMSDMEKGMIIAYHNCQMPIGKIAKSVGRNWQTVRSFLNRYETRGTYANASRSGRPKGLTPEQEDAVVKFVRENPKIPKDKVLSSVFPDLELSSATLYRVLRGKGIRKFRAQARKKC</sequence>
<dbReference type="InterPro" id="IPR009057">
    <property type="entry name" value="Homeodomain-like_sf"/>
</dbReference>